<feature type="domain" description="AB hydrolase-1" evidence="3">
    <location>
        <begin position="95"/>
        <end position="262"/>
    </location>
</feature>
<evidence type="ECO:0000259" key="3">
    <source>
        <dbReference type="Pfam" id="PF00561"/>
    </source>
</evidence>
<dbReference type="SUPFAM" id="SSF53474">
    <property type="entry name" value="alpha/beta-Hydrolases"/>
    <property type="match status" value="1"/>
</dbReference>
<dbReference type="PANTHER" id="PTHR43248">
    <property type="entry name" value="2-SUCCINYL-6-HYDROXY-2,4-CYCLOHEXADIENE-1-CARBOXYLATE SYNTHASE"/>
    <property type="match status" value="1"/>
</dbReference>
<dbReference type="Pfam" id="PF00561">
    <property type="entry name" value="Abhydrolase_1"/>
    <property type="match status" value="1"/>
</dbReference>
<evidence type="ECO:0000256" key="2">
    <source>
        <dbReference type="ARBA" id="ARBA00022801"/>
    </source>
</evidence>
<organism evidence="5 6">
    <name type="scientific">Coleophoma crateriformis</name>
    <dbReference type="NCBI Taxonomy" id="565419"/>
    <lineage>
        <taxon>Eukaryota</taxon>
        <taxon>Fungi</taxon>
        <taxon>Dikarya</taxon>
        <taxon>Ascomycota</taxon>
        <taxon>Pezizomycotina</taxon>
        <taxon>Leotiomycetes</taxon>
        <taxon>Helotiales</taxon>
        <taxon>Dermateaceae</taxon>
        <taxon>Coleophoma</taxon>
    </lineage>
</organism>
<feature type="domain" description="Peptidase S33 tripeptidyl aminopeptidase-like C-terminal" evidence="4">
    <location>
        <begin position="440"/>
        <end position="540"/>
    </location>
</feature>
<evidence type="ECO:0000313" key="5">
    <source>
        <dbReference type="EMBL" id="RDW57720.1"/>
    </source>
</evidence>
<name>A0A3D8Q7T4_9HELO</name>
<accession>A0A3D8Q7T4</accession>
<reference evidence="5 6" key="1">
    <citation type="journal article" date="2018" name="IMA Fungus">
        <title>IMA Genome-F 9: Draft genome sequence of Annulohypoxylon stygium, Aspergillus mulundensis, Berkeleyomyces basicola (syn. Thielaviopsis basicola), Ceratocystis smalleyi, two Cercospora beticola strains, Coleophoma cylindrospora, Fusarium fracticaudum, Phialophora cf. hyalina, and Morchella septimelata.</title>
        <authorList>
            <person name="Wingfield B.D."/>
            <person name="Bills G.F."/>
            <person name="Dong Y."/>
            <person name="Huang W."/>
            <person name="Nel W.J."/>
            <person name="Swalarsk-Parry B.S."/>
            <person name="Vaghefi N."/>
            <person name="Wilken P.M."/>
            <person name="An Z."/>
            <person name="de Beer Z.W."/>
            <person name="De Vos L."/>
            <person name="Chen L."/>
            <person name="Duong T.A."/>
            <person name="Gao Y."/>
            <person name="Hammerbacher A."/>
            <person name="Kikkert J.R."/>
            <person name="Li Y."/>
            <person name="Li H."/>
            <person name="Li K."/>
            <person name="Li Q."/>
            <person name="Liu X."/>
            <person name="Ma X."/>
            <person name="Naidoo K."/>
            <person name="Pethybridge S.J."/>
            <person name="Sun J."/>
            <person name="Steenkamp E.T."/>
            <person name="van der Nest M.A."/>
            <person name="van Wyk S."/>
            <person name="Wingfield M.J."/>
            <person name="Xiong C."/>
            <person name="Yue Q."/>
            <person name="Zhang X."/>
        </authorList>
    </citation>
    <scope>NUCLEOTIDE SEQUENCE [LARGE SCALE GENOMIC DNA]</scope>
    <source>
        <strain evidence="5 6">BP5796</strain>
    </source>
</reference>
<proteinExistence type="inferred from homology"/>
<comment type="similarity">
    <text evidence="1">Belongs to the peptidase S33 family.</text>
</comment>
<keyword evidence="6" id="KW-1185">Reference proteome</keyword>
<dbReference type="OrthoDB" id="425534at2759"/>
<dbReference type="AlphaFoldDB" id="A0A3D8Q7T4"/>
<dbReference type="GO" id="GO:0016787">
    <property type="term" value="F:hydrolase activity"/>
    <property type="evidence" value="ECO:0007669"/>
    <property type="project" value="UniProtKB-KW"/>
</dbReference>
<evidence type="ECO:0008006" key="7">
    <source>
        <dbReference type="Google" id="ProtNLM"/>
    </source>
</evidence>
<dbReference type="InterPro" id="IPR000073">
    <property type="entry name" value="AB_hydrolase_1"/>
</dbReference>
<dbReference type="InterPro" id="IPR029058">
    <property type="entry name" value="AB_hydrolase_fold"/>
</dbReference>
<protein>
    <recommendedName>
        <fullName evidence="7">AB hydrolase-1 domain-containing protein</fullName>
    </recommendedName>
</protein>
<dbReference type="EMBL" id="PDLN01000022">
    <property type="protein sequence ID" value="RDW57720.1"/>
    <property type="molecule type" value="Genomic_DNA"/>
</dbReference>
<dbReference type="InterPro" id="IPR051601">
    <property type="entry name" value="Serine_prot/Carboxylest_S33"/>
</dbReference>
<dbReference type="Proteomes" id="UP000256328">
    <property type="component" value="Unassembled WGS sequence"/>
</dbReference>
<comment type="caution">
    <text evidence="5">The sequence shown here is derived from an EMBL/GenBank/DDBJ whole genome shotgun (WGS) entry which is preliminary data.</text>
</comment>
<dbReference type="Gene3D" id="3.40.50.1820">
    <property type="entry name" value="alpha/beta hydrolase"/>
    <property type="match status" value="1"/>
</dbReference>
<dbReference type="Pfam" id="PF08386">
    <property type="entry name" value="Abhydrolase_4"/>
    <property type="match status" value="1"/>
</dbReference>
<evidence type="ECO:0000313" key="6">
    <source>
        <dbReference type="Proteomes" id="UP000256328"/>
    </source>
</evidence>
<keyword evidence="2" id="KW-0378">Hydrolase</keyword>
<dbReference type="InterPro" id="IPR013595">
    <property type="entry name" value="Pept_S33_TAP-like_C"/>
</dbReference>
<dbReference type="PANTHER" id="PTHR43248:SF25">
    <property type="entry name" value="AB HYDROLASE-1 DOMAIN-CONTAINING PROTEIN-RELATED"/>
    <property type="match status" value="1"/>
</dbReference>
<sequence length="576" mass="63503">MKPANKPSCSYSIPLKRVFLQLATATLVSSFNTSQQFNFTEITPTTNLVWFPCYSNFSCAKLDAPLDYTELSGPRVSIPLIKVTAKDPVNYRGMVLTNPGGPGSSGINQIAQSGETFQSIVGANYDIISFDPRGVGFASPMLDCSIPTSTSKRRRSIQIQGPQLNNSIYEDYFVEYTELGSICNSEAGGLGNIGPHMTTADNVRDMVTIVDAFAQTTDGRRVEDASLLNFWGFSYGSYLGETFASMFPERIGRFVLDGVIDPEDYTSGLTLKNILHMDDVFALFFVYCNIAGPDECPYYTGRTALDIYERFEASFWKLNPKYAISQGWQNATLMQSTLTTIKTDIWQFNYSPTKSFPYTSTLGLGLERIVENLTAESVADVVAEIAAQQAETTTVTIENFSQPALSSAIWCSDVGGTTYNSTLEELEPWLQTLQNQSVIAGELWSFIGIGCATWPVLGKSRYQGKFRGETQNPILFVSNTFDPVTPIENSRKMINYFKDAQLLAIDGIGHTSQATNNSCASTKIGAYFQSGALPGENNFCELEAGPFGVIVPGSLERIQRGNDLQLIKERMSRLRR</sequence>
<gene>
    <name evidence="5" type="ORF">BP5796_12521</name>
</gene>
<evidence type="ECO:0000256" key="1">
    <source>
        <dbReference type="ARBA" id="ARBA00010088"/>
    </source>
</evidence>
<evidence type="ECO:0000259" key="4">
    <source>
        <dbReference type="Pfam" id="PF08386"/>
    </source>
</evidence>